<dbReference type="GeneID" id="36345809"/>
<dbReference type="RefSeq" id="XP_024346245.1">
    <property type="nucleotide sequence ID" value="XM_024499343.1"/>
</dbReference>
<gene>
    <name evidence="1" type="ORF">EGR_10094</name>
</gene>
<keyword evidence="2" id="KW-1185">Reference proteome</keyword>
<dbReference type="EMBL" id="APAU02000189">
    <property type="protein sequence ID" value="EUB55049.1"/>
    <property type="molecule type" value="Genomic_DNA"/>
</dbReference>
<name>W6UNU4_ECHGR</name>
<organism evidence="1 2">
    <name type="scientific">Echinococcus granulosus</name>
    <name type="common">Hydatid tapeworm</name>
    <dbReference type="NCBI Taxonomy" id="6210"/>
    <lineage>
        <taxon>Eukaryota</taxon>
        <taxon>Metazoa</taxon>
        <taxon>Spiralia</taxon>
        <taxon>Lophotrochozoa</taxon>
        <taxon>Platyhelminthes</taxon>
        <taxon>Cestoda</taxon>
        <taxon>Eucestoda</taxon>
        <taxon>Cyclophyllidea</taxon>
        <taxon>Taeniidae</taxon>
        <taxon>Echinococcus</taxon>
        <taxon>Echinococcus granulosus group</taxon>
    </lineage>
</organism>
<comment type="caution">
    <text evidence="1">The sequence shown here is derived from an EMBL/GenBank/DDBJ whole genome shotgun (WGS) entry which is preliminary data.</text>
</comment>
<dbReference type="AlphaFoldDB" id="W6UNU4"/>
<dbReference type="Proteomes" id="UP000019149">
    <property type="component" value="Unassembled WGS sequence"/>
</dbReference>
<proteinExistence type="predicted"/>
<evidence type="ECO:0000313" key="2">
    <source>
        <dbReference type="Proteomes" id="UP000019149"/>
    </source>
</evidence>
<protein>
    <submittedName>
        <fullName evidence="1">Uncharacterized protein</fullName>
    </submittedName>
</protein>
<sequence>MSMNGGESMRRRLAALELRLLERENAFEHAA</sequence>
<dbReference type="CTD" id="36345809"/>
<evidence type="ECO:0000313" key="1">
    <source>
        <dbReference type="EMBL" id="EUB55049.1"/>
    </source>
</evidence>
<dbReference type="KEGG" id="egl:EGR_10094"/>
<accession>W6UNU4</accession>
<reference evidence="1 2" key="1">
    <citation type="journal article" date="2013" name="Nat. Genet.">
        <title>The genome of the hydatid tapeworm Echinococcus granulosus.</title>
        <authorList>
            <person name="Zheng H."/>
            <person name="Zhang W."/>
            <person name="Zhang L."/>
            <person name="Zhang Z."/>
            <person name="Li J."/>
            <person name="Lu G."/>
            <person name="Zhu Y."/>
            <person name="Wang Y."/>
            <person name="Huang Y."/>
            <person name="Liu J."/>
            <person name="Kang H."/>
            <person name="Chen J."/>
            <person name="Wang L."/>
            <person name="Chen A."/>
            <person name="Yu S."/>
            <person name="Gao Z."/>
            <person name="Jin L."/>
            <person name="Gu W."/>
            <person name="Wang Z."/>
            <person name="Zhao L."/>
            <person name="Shi B."/>
            <person name="Wen H."/>
            <person name="Lin R."/>
            <person name="Jones M.K."/>
            <person name="Brejova B."/>
            <person name="Vinar T."/>
            <person name="Zhao G."/>
            <person name="McManus D.P."/>
            <person name="Chen Z."/>
            <person name="Zhou Y."/>
            <person name="Wang S."/>
        </authorList>
    </citation>
    <scope>NUCLEOTIDE SEQUENCE [LARGE SCALE GENOMIC DNA]</scope>
</reference>